<dbReference type="PANTHER" id="PTHR33993">
    <property type="entry name" value="GLYOXALASE-RELATED"/>
    <property type="match status" value="1"/>
</dbReference>
<gene>
    <name evidence="2" type="ORF">J1C56_19355</name>
</gene>
<dbReference type="PROSITE" id="PS51819">
    <property type="entry name" value="VOC"/>
    <property type="match status" value="1"/>
</dbReference>
<dbReference type="Proteomes" id="UP001138921">
    <property type="component" value="Unassembled WGS sequence"/>
</dbReference>
<dbReference type="Gene3D" id="3.10.180.10">
    <property type="entry name" value="2,3-Dihydroxybiphenyl 1,2-Dioxygenase, domain 1"/>
    <property type="match status" value="1"/>
</dbReference>
<dbReference type="Pfam" id="PF00903">
    <property type="entry name" value="Glyoxalase"/>
    <property type="match status" value="1"/>
</dbReference>
<organism evidence="2 3">
    <name type="scientific">Aminobacter anthyllidis</name>
    <dbReference type="NCBI Taxonomy" id="1035067"/>
    <lineage>
        <taxon>Bacteria</taxon>
        <taxon>Pseudomonadati</taxon>
        <taxon>Pseudomonadota</taxon>
        <taxon>Alphaproteobacteria</taxon>
        <taxon>Hyphomicrobiales</taxon>
        <taxon>Phyllobacteriaceae</taxon>
        <taxon>Aminobacter</taxon>
    </lineage>
</organism>
<evidence type="ECO:0000313" key="3">
    <source>
        <dbReference type="Proteomes" id="UP001138921"/>
    </source>
</evidence>
<dbReference type="CDD" id="cd06587">
    <property type="entry name" value="VOC"/>
    <property type="match status" value="1"/>
</dbReference>
<dbReference type="InterPro" id="IPR037523">
    <property type="entry name" value="VOC_core"/>
</dbReference>
<feature type="domain" description="VOC" evidence="1">
    <location>
        <begin position="6"/>
        <end position="122"/>
    </location>
</feature>
<reference evidence="2" key="2">
    <citation type="submission" date="2021-03" db="EMBL/GenBank/DDBJ databases">
        <authorList>
            <person name="Artuso I."/>
            <person name="Turrini P."/>
            <person name="Pirolo M."/>
            <person name="Lugli G.A."/>
            <person name="Ventura M."/>
            <person name="Visca P."/>
        </authorList>
    </citation>
    <scope>NUCLEOTIDE SEQUENCE</scope>
    <source>
        <strain evidence="2">LMG 26462</strain>
    </source>
</reference>
<dbReference type="SUPFAM" id="SSF54593">
    <property type="entry name" value="Glyoxalase/Bleomycin resistance protein/Dihydroxybiphenyl dioxygenase"/>
    <property type="match status" value="1"/>
</dbReference>
<proteinExistence type="predicted"/>
<protein>
    <submittedName>
        <fullName evidence="2">VOC family protein</fullName>
    </submittedName>
</protein>
<evidence type="ECO:0000259" key="1">
    <source>
        <dbReference type="PROSITE" id="PS51819"/>
    </source>
</evidence>
<dbReference type="RefSeq" id="WP_214391673.1">
    <property type="nucleotide sequence ID" value="NZ_JAFLWW010000005.1"/>
</dbReference>
<dbReference type="InterPro" id="IPR052164">
    <property type="entry name" value="Anthracycline_SecMetBiosynth"/>
</dbReference>
<accession>A0A9X1D5D6</accession>
<name>A0A9X1D5D6_9HYPH</name>
<dbReference type="InterPro" id="IPR004360">
    <property type="entry name" value="Glyas_Fos-R_dOase_dom"/>
</dbReference>
<evidence type="ECO:0000313" key="2">
    <source>
        <dbReference type="EMBL" id="MBT1157755.1"/>
    </source>
</evidence>
<dbReference type="EMBL" id="JAFLWW010000005">
    <property type="protein sequence ID" value="MBT1157755.1"/>
    <property type="molecule type" value="Genomic_DNA"/>
</dbReference>
<keyword evidence="3" id="KW-1185">Reference proteome</keyword>
<dbReference type="InterPro" id="IPR029068">
    <property type="entry name" value="Glyas_Bleomycin-R_OHBP_Dase"/>
</dbReference>
<comment type="caution">
    <text evidence="2">The sequence shown here is derived from an EMBL/GenBank/DDBJ whole genome shotgun (WGS) entry which is preliminary data.</text>
</comment>
<dbReference type="AlphaFoldDB" id="A0A9X1D5D6"/>
<reference evidence="2" key="1">
    <citation type="journal article" date="2021" name="Microorganisms">
        <title>Phylogenomic Reconstruction and Metabolic Potential of the Genus Aminobacter.</title>
        <authorList>
            <person name="Artuso I."/>
            <person name="Turrini P."/>
            <person name="Pirolo M."/>
            <person name="Lugli G.A."/>
            <person name="Ventura M."/>
            <person name="Visca P."/>
        </authorList>
    </citation>
    <scope>NUCLEOTIDE SEQUENCE</scope>
    <source>
        <strain evidence="2">LMG 26462</strain>
    </source>
</reference>
<sequence length="133" mass="14464">MFGKSKLGNICYYVSDIDKTEAFYRDVMGLDVQRMEGDADTGGDWLIAQTVNGVDLIFFRMESRPGNSPIIVFEIAEGGIDDVVSTLADKGVTIVTPVSHAPEGWSSEFADPDGHVISMYQSAEAPRSLKKVA</sequence>